<protein>
    <recommendedName>
        <fullName evidence="10">Protein ARV</fullName>
    </recommendedName>
</protein>
<dbReference type="InterPro" id="IPR007290">
    <property type="entry name" value="Arv1"/>
</dbReference>
<dbReference type="GO" id="GO:0006665">
    <property type="term" value="P:sphingolipid metabolic process"/>
    <property type="evidence" value="ECO:0007669"/>
    <property type="project" value="TreeGrafter"/>
</dbReference>
<keyword evidence="7 10" id="KW-0445">Lipid transport</keyword>
<dbReference type="GO" id="GO:0005794">
    <property type="term" value="C:Golgi apparatus"/>
    <property type="evidence" value="ECO:0007669"/>
    <property type="project" value="TreeGrafter"/>
</dbReference>
<sequence>MFFSLSILCSVNAKRNPMSRTDYMCVNCMEPATTLYQSYSEGNRCNEVVDKYVEYDTMLVVIDLIIHNISAYRHLIYNMEIQSYLRLATIFLLCDAYGKWISERAGVYNIYDLEWIFYKSFLQSVIEMVTYVLIIVIYDLKLNAYRSERIATVIRGTVLGYYDVFSSVFCSNPIASFKISVFYEFHPNLV</sequence>
<proteinExistence type="inferred from homology"/>
<dbReference type="Pfam" id="PF04161">
    <property type="entry name" value="Arv1"/>
    <property type="match status" value="1"/>
</dbReference>
<dbReference type="GO" id="GO:0097036">
    <property type="term" value="P:regulation of plasma membrane sterol distribution"/>
    <property type="evidence" value="ECO:0007669"/>
    <property type="project" value="UniProtKB-UniRule"/>
</dbReference>
<dbReference type="STRING" id="29172.A0A0D8Y4F4"/>
<keyword evidence="4" id="KW-0812">Transmembrane</keyword>
<evidence type="ECO:0000313" key="12">
    <source>
        <dbReference type="Proteomes" id="UP000053766"/>
    </source>
</evidence>
<dbReference type="PANTHER" id="PTHR14467:SF0">
    <property type="entry name" value="PROTEIN ARV1"/>
    <property type="match status" value="1"/>
</dbReference>
<accession>A0A0D8Y4F4</accession>
<dbReference type="PANTHER" id="PTHR14467">
    <property type="entry name" value="ARV1"/>
    <property type="match status" value="1"/>
</dbReference>
<dbReference type="GO" id="GO:0032541">
    <property type="term" value="C:cortical endoplasmic reticulum"/>
    <property type="evidence" value="ECO:0007669"/>
    <property type="project" value="TreeGrafter"/>
</dbReference>
<dbReference type="GO" id="GO:0005789">
    <property type="term" value="C:endoplasmic reticulum membrane"/>
    <property type="evidence" value="ECO:0007669"/>
    <property type="project" value="UniProtKB-SubCell"/>
</dbReference>
<keyword evidence="3 10" id="KW-0813">Transport</keyword>
<dbReference type="Proteomes" id="UP000053766">
    <property type="component" value="Unassembled WGS sequence"/>
</dbReference>
<keyword evidence="9" id="KW-0472">Membrane</keyword>
<evidence type="ECO:0000256" key="1">
    <source>
        <dbReference type="ARBA" id="ARBA00004477"/>
    </source>
</evidence>
<dbReference type="GO" id="GO:0016125">
    <property type="term" value="P:sterol metabolic process"/>
    <property type="evidence" value="ECO:0007669"/>
    <property type="project" value="UniProtKB-UniRule"/>
</dbReference>
<evidence type="ECO:0000256" key="10">
    <source>
        <dbReference type="RuleBase" id="RU368065"/>
    </source>
</evidence>
<evidence type="ECO:0000256" key="4">
    <source>
        <dbReference type="ARBA" id="ARBA00022692"/>
    </source>
</evidence>
<evidence type="ECO:0000256" key="3">
    <source>
        <dbReference type="ARBA" id="ARBA00022448"/>
    </source>
</evidence>
<keyword evidence="6" id="KW-1133">Transmembrane helix</keyword>
<keyword evidence="5 10" id="KW-0256">Endoplasmic reticulum</keyword>
<dbReference type="AlphaFoldDB" id="A0A0D8Y4F4"/>
<comment type="subcellular location">
    <subcellularLocation>
        <location evidence="1 10">Endoplasmic reticulum membrane</location>
        <topology evidence="1 10">Multi-pass membrane protein</topology>
    </subcellularLocation>
</comment>
<evidence type="ECO:0000256" key="5">
    <source>
        <dbReference type="ARBA" id="ARBA00022824"/>
    </source>
</evidence>
<evidence type="ECO:0000256" key="9">
    <source>
        <dbReference type="ARBA" id="ARBA00023136"/>
    </source>
</evidence>
<evidence type="ECO:0000313" key="11">
    <source>
        <dbReference type="EMBL" id="KJH50884.1"/>
    </source>
</evidence>
<keyword evidence="8 10" id="KW-0443">Lipid metabolism</keyword>
<evidence type="ECO:0000256" key="8">
    <source>
        <dbReference type="ARBA" id="ARBA00023098"/>
    </source>
</evidence>
<dbReference type="OrthoDB" id="2192830at2759"/>
<reference evidence="12" key="2">
    <citation type="journal article" date="2016" name="Sci. Rep.">
        <title>Dictyocaulus viviparus genome, variome and transcriptome elucidate lungworm biology and support future intervention.</title>
        <authorList>
            <person name="McNulty S.N."/>
            <person name="Strube C."/>
            <person name="Rosa B.A."/>
            <person name="Martin J.C."/>
            <person name="Tyagi R."/>
            <person name="Choi Y.J."/>
            <person name="Wang Q."/>
            <person name="Hallsworth Pepin K."/>
            <person name="Zhang X."/>
            <person name="Ozersky P."/>
            <person name="Wilson R.K."/>
            <person name="Sternberg P.W."/>
            <person name="Gasser R.B."/>
            <person name="Mitreva M."/>
        </authorList>
    </citation>
    <scope>NUCLEOTIDE SEQUENCE [LARGE SCALE GENOMIC DNA]</scope>
    <source>
        <strain evidence="12">HannoverDv2000</strain>
    </source>
</reference>
<gene>
    <name evidence="11" type="ORF">DICVIV_02938</name>
</gene>
<reference evidence="11 12" key="1">
    <citation type="submission" date="2013-11" db="EMBL/GenBank/DDBJ databases">
        <title>Draft genome of the bovine lungworm Dictyocaulus viviparus.</title>
        <authorList>
            <person name="Mitreva M."/>
        </authorList>
    </citation>
    <scope>NUCLEOTIDE SEQUENCE [LARGE SCALE GENOMIC DNA]</scope>
    <source>
        <strain evidence="11 12">HannoverDv2000</strain>
    </source>
</reference>
<dbReference type="EMBL" id="KN716195">
    <property type="protein sequence ID" value="KJH50884.1"/>
    <property type="molecule type" value="Genomic_DNA"/>
</dbReference>
<keyword evidence="12" id="KW-1185">Reference proteome</keyword>
<name>A0A0D8Y4F4_DICVI</name>
<evidence type="ECO:0000256" key="7">
    <source>
        <dbReference type="ARBA" id="ARBA00023055"/>
    </source>
</evidence>
<organism evidence="11 12">
    <name type="scientific">Dictyocaulus viviparus</name>
    <name type="common">Bovine lungworm</name>
    <dbReference type="NCBI Taxonomy" id="29172"/>
    <lineage>
        <taxon>Eukaryota</taxon>
        <taxon>Metazoa</taxon>
        <taxon>Ecdysozoa</taxon>
        <taxon>Nematoda</taxon>
        <taxon>Chromadorea</taxon>
        <taxon>Rhabditida</taxon>
        <taxon>Rhabditina</taxon>
        <taxon>Rhabditomorpha</taxon>
        <taxon>Strongyloidea</taxon>
        <taxon>Metastrongylidae</taxon>
        <taxon>Dictyocaulus</taxon>
    </lineage>
</organism>
<dbReference type="GO" id="GO:0032366">
    <property type="term" value="P:intracellular sterol transport"/>
    <property type="evidence" value="ECO:0007669"/>
    <property type="project" value="UniProtKB-UniRule"/>
</dbReference>
<evidence type="ECO:0000256" key="6">
    <source>
        <dbReference type="ARBA" id="ARBA00022989"/>
    </source>
</evidence>
<evidence type="ECO:0000256" key="2">
    <source>
        <dbReference type="ARBA" id="ARBA00009187"/>
    </source>
</evidence>
<comment type="similarity">
    <text evidence="2 10">Belongs to the ARV1 family.</text>
</comment>
<comment type="function">
    <text evidence="10">Mediator of sterol homeostasis involved in sterol uptake, trafficking and distribution into membranes.</text>
</comment>